<dbReference type="Gene3D" id="1.10.150.20">
    <property type="entry name" value="5' to 3' exonuclease, C-terminal subdomain"/>
    <property type="match status" value="1"/>
</dbReference>
<sequence>MRVGPATAEKMRRLGIESGADLRSKDVEFLLEHFGKDYTFTASRRAIAKTRQTGLGPQIGRGGGYFS</sequence>
<accession>A0A7W6WG38</accession>
<name>A0A7W6WG38_9HYPH</name>
<dbReference type="AlphaFoldDB" id="A0A7W6WG38"/>
<proteinExistence type="predicted"/>
<comment type="caution">
    <text evidence="1">The sequence shown here is derived from an EMBL/GenBank/DDBJ whole genome shotgun (WGS) entry which is preliminary data.</text>
</comment>
<dbReference type="SUPFAM" id="SSF56672">
    <property type="entry name" value="DNA/RNA polymerases"/>
    <property type="match status" value="1"/>
</dbReference>
<evidence type="ECO:0000313" key="1">
    <source>
        <dbReference type="EMBL" id="MBB4276248.1"/>
    </source>
</evidence>
<keyword evidence="1" id="KW-0808">Transferase</keyword>
<dbReference type="EMBL" id="JACIGM010000008">
    <property type="protein sequence ID" value="MBB4276248.1"/>
    <property type="molecule type" value="Genomic_DNA"/>
</dbReference>
<organism evidence="1 2">
    <name type="scientific">Rhizobium mongolense</name>
    <dbReference type="NCBI Taxonomy" id="57676"/>
    <lineage>
        <taxon>Bacteria</taxon>
        <taxon>Pseudomonadati</taxon>
        <taxon>Pseudomonadota</taxon>
        <taxon>Alphaproteobacteria</taxon>
        <taxon>Hyphomicrobiales</taxon>
        <taxon>Rhizobiaceae</taxon>
        <taxon>Rhizobium/Agrobacterium group</taxon>
        <taxon>Rhizobium</taxon>
    </lineage>
</organism>
<dbReference type="GO" id="GO:0016740">
    <property type="term" value="F:transferase activity"/>
    <property type="evidence" value="ECO:0007669"/>
    <property type="project" value="UniProtKB-KW"/>
</dbReference>
<evidence type="ECO:0000313" key="2">
    <source>
        <dbReference type="Proteomes" id="UP000533641"/>
    </source>
</evidence>
<dbReference type="InterPro" id="IPR043502">
    <property type="entry name" value="DNA/RNA_pol_sf"/>
</dbReference>
<reference evidence="1 2" key="1">
    <citation type="submission" date="2020-08" db="EMBL/GenBank/DDBJ databases">
        <title>Genomic Encyclopedia of Type Strains, Phase IV (KMG-V): Genome sequencing to study the core and pangenomes of soil and plant-associated prokaryotes.</title>
        <authorList>
            <person name="Whitman W."/>
        </authorList>
    </citation>
    <scope>NUCLEOTIDE SEQUENCE [LARGE SCALE GENOMIC DNA]</scope>
    <source>
        <strain evidence="1 2">SEMIA 402</strain>
    </source>
</reference>
<dbReference type="Proteomes" id="UP000533641">
    <property type="component" value="Unassembled WGS sequence"/>
</dbReference>
<gene>
    <name evidence="1" type="ORF">GGE12_004045</name>
</gene>
<protein>
    <submittedName>
        <fullName evidence="1">Nucleotidyltransferase/DNA polymerase involved in DNA repair</fullName>
    </submittedName>
</protein>